<dbReference type="SUPFAM" id="SSF56801">
    <property type="entry name" value="Acetyl-CoA synthetase-like"/>
    <property type="match status" value="1"/>
</dbReference>
<evidence type="ECO:0000256" key="9">
    <source>
        <dbReference type="ARBA" id="ARBA00022842"/>
    </source>
</evidence>
<evidence type="ECO:0000256" key="13">
    <source>
        <dbReference type="ARBA" id="ARBA00039545"/>
    </source>
</evidence>
<dbReference type="InterPro" id="IPR045851">
    <property type="entry name" value="AMP-bd_C_sf"/>
</dbReference>
<dbReference type="GO" id="GO:0005524">
    <property type="term" value="F:ATP binding"/>
    <property type="evidence" value="ECO:0007669"/>
    <property type="project" value="UniProtKB-KW"/>
</dbReference>
<organism evidence="17 18">
    <name type="scientific">Propionivibrio dicarboxylicus</name>
    <dbReference type="NCBI Taxonomy" id="83767"/>
    <lineage>
        <taxon>Bacteria</taxon>
        <taxon>Pseudomonadati</taxon>
        <taxon>Pseudomonadota</taxon>
        <taxon>Betaproteobacteria</taxon>
        <taxon>Rhodocyclales</taxon>
        <taxon>Rhodocyclaceae</taxon>
        <taxon>Propionivibrio</taxon>
    </lineage>
</organism>
<gene>
    <name evidence="17" type="ORF">SAMN05660652_02030</name>
</gene>
<dbReference type="InterPro" id="IPR025110">
    <property type="entry name" value="AMP-bd_C"/>
</dbReference>
<dbReference type="Gene3D" id="3.30.300.30">
    <property type="match status" value="1"/>
</dbReference>
<evidence type="ECO:0000256" key="7">
    <source>
        <dbReference type="ARBA" id="ARBA00022832"/>
    </source>
</evidence>
<evidence type="ECO:0000313" key="18">
    <source>
        <dbReference type="Proteomes" id="UP000198607"/>
    </source>
</evidence>
<evidence type="ECO:0000256" key="11">
    <source>
        <dbReference type="ARBA" id="ARBA00023136"/>
    </source>
</evidence>
<evidence type="ECO:0000256" key="5">
    <source>
        <dbReference type="ARBA" id="ARBA00022598"/>
    </source>
</evidence>
<dbReference type="InterPro" id="IPR020845">
    <property type="entry name" value="AMP-binding_CS"/>
</dbReference>
<dbReference type="EMBL" id="FNCY01000007">
    <property type="protein sequence ID" value="SDH64969.1"/>
    <property type="molecule type" value="Genomic_DNA"/>
</dbReference>
<dbReference type="RefSeq" id="WP_091937213.1">
    <property type="nucleotide sequence ID" value="NZ_FNCY01000007.1"/>
</dbReference>
<keyword evidence="7" id="KW-0276">Fatty acid metabolism</keyword>
<dbReference type="NCBIfam" id="NF005463">
    <property type="entry name" value="PRK07059.1"/>
    <property type="match status" value="1"/>
</dbReference>
<evidence type="ECO:0000256" key="6">
    <source>
        <dbReference type="ARBA" id="ARBA00022741"/>
    </source>
</evidence>
<comment type="similarity">
    <text evidence="4">Belongs to the ATP-dependent AMP-binding enzyme family.</text>
</comment>
<dbReference type="EC" id="6.2.1.3" evidence="12"/>
<evidence type="ECO:0000256" key="1">
    <source>
        <dbReference type="ARBA" id="ARBA00001946"/>
    </source>
</evidence>
<keyword evidence="18" id="KW-1185">Reference proteome</keyword>
<keyword evidence="11" id="KW-0472">Membrane</keyword>
<evidence type="ECO:0000259" key="16">
    <source>
        <dbReference type="Pfam" id="PF13193"/>
    </source>
</evidence>
<dbReference type="Pfam" id="PF13193">
    <property type="entry name" value="AMP-binding_C"/>
    <property type="match status" value="1"/>
</dbReference>
<keyword evidence="10" id="KW-0443">Lipid metabolism</keyword>
<name>A0A1G8E5Q7_9RHOO</name>
<dbReference type="OrthoDB" id="9766486at2"/>
<keyword evidence="8" id="KW-0067">ATP-binding</keyword>
<dbReference type="STRING" id="83767.SAMN05660652_02030"/>
<dbReference type="GO" id="GO:0016020">
    <property type="term" value="C:membrane"/>
    <property type="evidence" value="ECO:0007669"/>
    <property type="project" value="UniProtKB-SubCell"/>
</dbReference>
<keyword evidence="9" id="KW-0460">Magnesium</keyword>
<keyword evidence="5" id="KW-0436">Ligase</keyword>
<dbReference type="PANTHER" id="PTHR43767">
    <property type="entry name" value="LONG-CHAIN-FATTY-ACID--COA LIGASE"/>
    <property type="match status" value="1"/>
</dbReference>
<evidence type="ECO:0000256" key="12">
    <source>
        <dbReference type="ARBA" id="ARBA00026121"/>
    </source>
</evidence>
<dbReference type="InterPro" id="IPR042099">
    <property type="entry name" value="ANL_N_sf"/>
</dbReference>
<evidence type="ECO:0000256" key="10">
    <source>
        <dbReference type="ARBA" id="ARBA00023098"/>
    </source>
</evidence>
<proteinExistence type="inferred from homology"/>
<sequence>MDKIWLQSYEPGVPAEIDPAAYASLIDLFEQSVARYRDRTAFICMGARISYGELDRLSRDFAAYLQSVLKLERGERVAIMLPNVLQYPVCMLGALRAGCVVVNCNPLYKARELEYQLRDCGATTIVILENFARTLMKVVRRYPVEHIVMARLGDMLGAKGPVVNFVVKYVKRVVPSWRLRNVEPFRQAMARGRAASFAPVEVGRDDIAFLQYTGGTTGVSKGAMLTHGNMLANVIQVHAWVRQHVTDGEELVVTALPLYHIFAMTANCFLFIRLGGTNLLITNPRDIPGFIKELARTPFTIMTGVNTLFNALLNHPKFAELDFSRVKVTLGGGAAVQRGVAERWKKLTGLTLMEGYGLTEASPVAAINPFHGTEYTGAIGLPVPSTEVAIRDDSGNDVALGERGELCLRGPQVMKGYYRQPEETANVMTPDGFLRTGDIAVMDERGFIRIVDRKKDMILVSGFNVYPNEIEDVLAMHDGVVEAAAIGVPDERTGETVKIFVVRRDASLTPKELLRHCREFLTGYKVPSQIEFRTELPKTNVGKILRRELRDGAAATKEAL</sequence>
<evidence type="ECO:0000256" key="3">
    <source>
        <dbReference type="ARBA" id="ARBA00005005"/>
    </source>
</evidence>
<comment type="subcellular location">
    <subcellularLocation>
        <location evidence="2">Membrane</location>
        <topology evidence="2">Peripheral membrane protein</topology>
    </subcellularLocation>
</comment>
<accession>A0A1G8E5Q7</accession>
<evidence type="ECO:0000256" key="8">
    <source>
        <dbReference type="ARBA" id="ARBA00022840"/>
    </source>
</evidence>
<dbReference type="FunFam" id="3.40.50.12780:FF:000003">
    <property type="entry name" value="Long-chain-fatty-acid--CoA ligase FadD"/>
    <property type="match status" value="1"/>
</dbReference>
<dbReference type="InterPro" id="IPR050237">
    <property type="entry name" value="ATP-dep_AMP-bd_enzyme"/>
</dbReference>
<dbReference type="PANTHER" id="PTHR43767:SF8">
    <property type="entry name" value="LONG-CHAIN-FATTY-ACID--COA LIGASE"/>
    <property type="match status" value="1"/>
</dbReference>
<reference evidence="17 18" key="1">
    <citation type="submission" date="2016-10" db="EMBL/GenBank/DDBJ databases">
        <authorList>
            <person name="de Groot N.N."/>
        </authorList>
    </citation>
    <scope>NUCLEOTIDE SEQUENCE [LARGE SCALE GENOMIC DNA]</scope>
    <source>
        <strain evidence="17 18">DSM 5885</strain>
    </source>
</reference>
<dbReference type="PROSITE" id="PS00455">
    <property type="entry name" value="AMP_BINDING"/>
    <property type="match status" value="1"/>
</dbReference>
<feature type="domain" description="AMP-binding enzyme C-terminal" evidence="16">
    <location>
        <begin position="469"/>
        <end position="543"/>
    </location>
</feature>
<dbReference type="FunFam" id="3.30.300.30:FF:000006">
    <property type="entry name" value="Long-chain-fatty-acid--CoA ligase FadD"/>
    <property type="match status" value="1"/>
</dbReference>
<dbReference type="GO" id="GO:0004467">
    <property type="term" value="F:long-chain fatty acid-CoA ligase activity"/>
    <property type="evidence" value="ECO:0007669"/>
    <property type="project" value="UniProtKB-EC"/>
</dbReference>
<dbReference type="CDD" id="cd05936">
    <property type="entry name" value="FC-FACS_FadD_like"/>
    <property type="match status" value="1"/>
</dbReference>
<evidence type="ECO:0000313" key="17">
    <source>
        <dbReference type="EMBL" id="SDH64969.1"/>
    </source>
</evidence>
<comment type="cofactor">
    <cofactor evidence="1">
        <name>Mg(2+)</name>
        <dbReference type="ChEBI" id="CHEBI:18420"/>
    </cofactor>
</comment>
<evidence type="ECO:0000256" key="2">
    <source>
        <dbReference type="ARBA" id="ARBA00004170"/>
    </source>
</evidence>
<dbReference type="Pfam" id="PF00501">
    <property type="entry name" value="AMP-binding"/>
    <property type="match status" value="1"/>
</dbReference>
<dbReference type="InterPro" id="IPR000873">
    <property type="entry name" value="AMP-dep_synth/lig_dom"/>
</dbReference>
<evidence type="ECO:0000256" key="14">
    <source>
        <dbReference type="ARBA" id="ARBA00042773"/>
    </source>
</evidence>
<dbReference type="Gene3D" id="3.40.50.12780">
    <property type="entry name" value="N-terminal domain of ligase-like"/>
    <property type="match status" value="1"/>
</dbReference>
<dbReference type="AlphaFoldDB" id="A0A1G8E5Q7"/>
<protein>
    <recommendedName>
        <fullName evidence="13">Long-chain-fatty-acid--CoA ligase</fullName>
        <ecNumber evidence="12">6.2.1.3</ecNumber>
    </recommendedName>
    <alternativeName>
        <fullName evidence="14">Long-chain acyl-CoA synthetase</fullName>
    </alternativeName>
</protein>
<keyword evidence="6" id="KW-0547">Nucleotide-binding</keyword>
<dbReference type="Proteomes" id="UP000198607">
    <property type="component" value="Unassembled WGS sequence"/>
</dbReference>
<feature type="domain" description="AMP-dependent synthetase/ligase" evidence="15">
    <location>
        <begin position="29"/>
        <end position="418"/>
    </location>
</feature>
<evidence type="ECO:0000256" key="4">
    <source>
        <dbReference type="ARBA" id="ARBA00006432"/>
    </source>
</evidence>
<comment type="pathway">
    <text evidence="3">Lipid metabolism; fatty acid beta-oxidation.</text>
</comment>
<evidence type="ECO:0000259" key="15">
    <source>
        <dbReference type="Pfam" id="PF00501"/>
    </source>
</evidence>